<dbReference type="EMBL" id="VNHW01000008">
    <property type="protein sequence ID" value="TYP86868.1"/>
    <property type="molecule type" value="Genomic_DNA"/>
</dbReference>
<protein>
    <submittedName>
        <fullName evidence="2">Uncharacterized protein</fullName>
    </submittedName>
</protein>
<keyword evidence="3" id="KW-1185">Reference proteome</keyword>
<accession>A0A5S5CV55</accession>
<gene>
    <name evidence="2" type="ORF">BD833_108153</name>
</gene>
<name>A0A5S5CV55_9ACTN</name>
<evidence type="ECO:0000256" key="1">
    <source>
        <dbReference type="SAM" id="MobiDB-lite"/>
    </source>
</evidence>
<evidence type="ECO:0000313" key="2">
    <source>
        <dbReference type="EMBL" id="TYP86868.1"/>
    </source>
</evidence>
<feature type="region of interest" description="Disordered" evidence="1">
    <location>
        <begin position="354"/>
        <end position="379"/>
    </location>
</feature>
<dbReference type="RefSeq" id="WP_166533679.1">
    <property type="nucleotide sequence ID" value="NZ_VNHW01000008.1"/>
</dbReference>
<reference evidence="2 3" key="1">
    <citation type="submission" date="2019-07" db="EMBL/GenBank/DDBJ databases">
        <title>Genomic Encyclopedia of Archaeal and Bacterial Type Strains, Phase II (KMG-II): from individual species to whole genera.</title>
        <authorList>
            <person name="Goeker M."/>
        </authorList>
    </citation>
    <scope>NUCLEOTIDE SEQUENCE [LARGE SCALE GENOMIC DNA]</scope>
    <source>
        <strain evidence="2 3">DSM 46842</strain>
    </source>
</reference>
<sequence length="379" mass="42306">MATAGDEQRLQDLQASVIDALTGRLASRLAGQPELADVIASAVESRFEALDSADSDGHPVDPGLNALIGFGAEAPPVIDRIPLPRGVQPYDEQVTSERITGIADLYYLYQHERIGVFRVVQKLKELFDAGSVRLSAGEGATGLYRFDRRDVLRYTERDRRAAYLRAFGYGRGPLAPGARRNGDFHPLFVTFNDQVAQFWRDRRISEVMRDRAQDPSFGSIAIVRRAGLDLRNNLKFTSYGNVAVMRIEVMQLLDEAFRIVGAEDVKRLFGADNAWDVIEEVLTRYFGITPVTSPRQRMAVTGRRILRWLGQQFVLEESRPQFEAKLKLIADDAEEWRTSAQSIGIVAADPGRRVTLRPSPAVPAPSPARPPRQPAARFM</sequence>
<proteinExistence type="predicted"/>
<evidence type="ECO:0000313" key="3">
    <source>
        <dbReference type="Proteomes" id="UP000322499"/>
    </source>
</evidence>
<organism evidence="2 3">
    <name type="scientific">Blastococcus xanthinilyticus</name>
    <dbReference type="NCBI Taxonomy" id="1564164"/>
    <lineage>
        <taxon>Bacteria</taxon>
        <taxon>Bacillati</taxon>
        <taxon>Actinomycetota</taxon>
        <taxon>Actinomycetes</taxon>
        <taxon>Geodermatophilales</taxon>
        <taxon>Geodermatophilaceae</taxon>
        <taxon>Blastococcus</taxon>
    </lineage>
</organism>
<feature type="compositionally biased region" description="Pro residues" evidence="1">
    <location>
        <begin position="360"/>
        <end position="373"/>
    </location>
</feature>
<dbReference type="AlphaFoldDB" id="A0A5S5CV55"/>
<comment type="caution">
    <text evidence="2">The sequence shown here is derived from an EMBL/GenBank/DDBJ whole genome shotgun (WGS) entry which is preliminary data.</text>
</comment>
<dbReference type="Proteomes" id="UP000322499">
    <property type="component" value="Unassembled WGS sequence"/>
</dbReference>